<keyword evidence="9" id="KW-1015">Disulfide bond</keyword>
<evidence type="ECO:0000256" key="3">
    <source>
        <dbReference type="ARBA" id="ARBA00012723"/>
    </source>
</evidence>
<evidence type="ECO:0000256" key="13">
    <source>
        <dbReference type="ARBA" id="ARBA00045246"/>
    </source>
</evidence>
<dbReference type="Pfam" id="PF13848">
    <property type="entry name" value="Thioredoxin_6"/>
    <property type="match status" value="1"/>
</dbReference>
<evidence type="ECO:0000256" key="6">
    <source>
        <dbReference type="ARBA" id="ARBA00022824"/>
    </source>
</evidence>
<protein>
    <recommendedName>
        <fullName evidence="3">protein disulfide-isomerase</fullName>
        <ecNumber evidence="3">5.3.4.1</ecNumber>
    </recommendedName>
</protein>
<reference evidence="16" key="1">
    <citation type="submission" date="2025-08" db="UniProtKB">
        <authorList>
            <consortium name="Ensembl"/>
        </authorList>
    </citation>
    <scope>IDENTIFICATION</scope>
</reference>
<keyword evidence="6" id="KW-0256">Endoplasmic reticulum</keyword>
<evidence type="ECO:0000256" key="10">
    <source>
        <dbReference type="ARBA" id="ARBA00023180"/>
    </source>
</evidence>
<keyword evidence="10" id="KW-0325">Glycoprotein</keyword>
<evidence type="ECO:0000313" key="16">
    <source>
        <dbReference type="Ensembl" id="ENSKMAP00000026049.1"/>
    </source>
</evidence>
<dbReference type="InterPro" id="IPR036249">
    <property type="entry name" value="Thioredoxin-like_sf"/>
</dbReference>
<proteinExistence type="predicted"/>
<dbReference type="Pfam" id="PF00085">
    <property type="entry name" value="Thioredoxin"/>
    <property type="match status" value="1"/>
</dbReference>
<dbReference type="OMA" id="CRTLIGT"/>
<dbReference type="Gene3D" id="3.40.30.10">
    <property type="entry name" value="Glutaredoxin"/>
    <property type="match status" value="1"/>
</dbReference>
<dbReference type="PANTHER" id="PTHR46426:SF1">
    <property type="entry name" value="PROTEIN DISULFIDE-ISOMERASE TMX3"/>
    <property type="match status" value="1"/>
</dbReference>
<dbReference type="GO" id="GO:0005789">
    <property type="term" value="C:endoplasmic reticulum membrane"/>
    <property type="evidence" value="ECO:0007669"/>
    <property type="project" value="UniProtKB-SubCell"/>
</dbReference>
<evidence type="ECO:0000256" key="9">
    <source>
        <dbReference type="ARBA" id="ARBA00023157"/>
    </source>
</evidence>
<keyword evidence="17" id="KW-1185">Reference proteome</keyword>
<dbReference type="InterPro" id="IPR013766">
    <property type="entry name" value="Thioredoxin_domain"/>
</dbReference>
<dbReference type="Ensembl" id="ENSKMAT00000026375.1">
    <property type="protein sequence ID" value="ENSKMAP00000026049.1"/>
    <property type="gene ID" value="ENSKMAG00000019307.1"/>
</dbReference>
<dbReference type="PANTHER" id="PTHR46426">
    <property type="entry name" value="PROTEIN DISULFIDE-ISOMERASE TMX3"/>
    <property type="match status" value="1"/>
</dbReference>
<keyword evidence="4 14" id="KW-0812">Transmembrane</keyword>
<dbReference type="Proteomes" id="UP000264800">
    <property type="component" value="Unplaced"/>
</dbReference>
<dbReference type="FunFam" id="3.40.30.10:FF:000121">
    <property type="entry name" value="protein disulfide-isomerase TMX3 isoform X1"/>
    <property type="match status" value="1"/>
</dbReference>
<feature type="transmembrane region" description="Helical" evidence="14">
    <location>
        <begin position="101"/>
        <end position="123"/>
    </location>
</feature>
<dbReference type="EC" id="5.3.4.1" evidence="3"/>
<evidence type="ECO:0000256" key="12">
    <source>
        <dbReference type="ARBA" id="ARBA00023284"/>
    </source>
</evidence>
<keyword evidence="12" id="KW-0676">Redox-active center</keyword>
<dbReference type="AlphaFoldDB" id="A0A3Q3BLG9"/>
<evidence type="ECO:0000256" key="7">
    <source>
        <dbReference type="ARBA" id="ARBA00022989"/>
    </source>
</evidence>
<feature type="domain" description="Thioredoxin" evidence="15">
    <location>
        <begin position="111"/>
        <end position="227"/>
    </location>
</feature>
<dbReference type="InterPro" id="IPR052250">
    <property type="entry name" value="PDI_TMX3"/>
</dbReference>
<comment type="function">
    <text evidence="13">Probable disulfide isomerase, which participates in the folding of proteins containing disulfide bonds. May act as a dithiol oxidase. Acts as a regulator of endoplasmic reticulum-mitochondria contact sites via its ability to regulate redox signals.</text>
</comment>
<organism evidence="16 17">
    <name type="scientific">Kryptolebias marmoratus</name>
    <name type="common">Mangrove killifish</name>
    <name type="synonym">Rivulus marmoratus</name>
    <dbReference type="NCBI Taxonomy" id="37003"/>
    <lineage>
        <taxon>Eukaryota</taxon>
        <taxon>Metazoa</taxon>
        <taxon>Chordata</taxon>
        <taxon>Craniata</taxon>
        <taxon>Vertebrata</taxon>
        <taxon>Euteleostomi</taxon>
        <taxon>Actinopterygii</taxon>
        <taxon>Neopterygii</taxon>
        <taxon>Teleostei</taxon>
        <taxon>Neoteleostei</taxon>
        <taxon>Acanthomorphata</taxon>
        <taxon>Ovalentaria</taxon>
        <taxon>Atherinomorphae</taxon>
        <taxon>Cyprinodontiformes</taxon>
        <taxon>Rivulidae</taxon>
        <taxon>Kryptolebias</taxon>
    </lineage>
</organism>
<evidence type="ECO:0000256" key="8">
    <source>
        <dbReference type="ARBA" id="ARBA00023136"/>
    </source>
</evidence>
<comment type="subcellular location">
    <subcellularLocation>
        <location evidence="2">Endoplasmic reticulum membrane</location>
        <topology evidence="2">Single-pass membrane protein</topology>
    </subcellularLocation>
</comment>
<reference evidence="16" key="2">
    <citation type="submission" date="2025-09" db="UniProtKB">
        <authorList>
            <consortium name="Ensembl"/>
        </authorList>
    </citation>
    <scope>IDENTIFICATION</scope>
</reference>
<dbReference type="GO" id="GO:0009986">
    <property type="term" value="C:cell surface"/>
    <property type="evidence" value="ECO:0007669"/>
    <property type="project" value="TreeGrafter"/>
</dbReference>
<keyword evidence="7 14" id="KW-1133">Transmembrane helix</keyword>
<evidence type="ECO:0000256" key="14">
    <source>
        <dbReference type="SAM" id="Phobius"/>
    </source>
</evidence>
<dbReference type="PROSITE" id="PS51352">
    <property type="entry name" value="THIOREDOXIN_2"/>
    <property type="match status" value="1"/>
</dbReference>
<evidence type="ECO:0000256" key="1">
    <source>
        <dbReference type="ARBA" id="ARBA00001182"/>
    </source>
</evidence>
<feature type="transmembrane region" description="Helical" evidence="14">
    <location>
        <begin position="470"/>
        <end position="493"/>
    </location>
</feature>
<comment type="catalytic activity">
    <reaction evidence="1">
        <text>Catalyzes the rearrangement of -S-S- bonds in proteins.</text>
        <dbReference type="EC" id="5.3.4.1"/>
    </reaction>
</comment>
<evidence type="ECO:0000256" key="4">
    <source>
        <dbReference type="ARBA" id="ARBA00022692"/>
    </source>
</evidence>
<evidence type="ECO:0000256" key="2">
    <source>
        <dbReference type="ARBA" id="ARBA00004389"/>
    </source>
</evidence>
<keyword evidence="8 14" id="KW-0472">Membrane</keyword>
<dbReference type="SUPFAM" id="SSF52833">
    <property type="entry name" value="Thioredoxin-like"/>
    <property type="match status" value="1"/>
</dbReference>
<sequence length="519" mass="59334">MVCSTRTCRTLIGTTRTCRTMVCRTRTCRTLIGTTRICRTRTCKTIIGTIRTCRTLIGTTRTCRTLIGTTRICRTRTCRTLISTTRTCRTLISTTRTCRTLILTVFLFSVLLFGSVLFASAFVEELDDSFLESRDPDDIWLIQFYAPWCSFCKHLDPVWHQIGSELRSFGSPVRVGKSDATVNTALAKEFRVRNYPAILMLKKHVKYNYAGSRTKDGIMEFSDRVSGPLVRFLSSLQLFQHTMKRHDVMFVYVGAMSELKGNYTTAAEELIVHTFFFSATRDVLPKTVTLTSLPAVLVFKDGTYFIYNEEHDGDLKGWINRERFPNFFQIDGYTLYSMGESGKLVLLALVEETHLCDKSLRYKNLVEKVATEHREMYSRSFYFGFMKDSDYLNGLIMGEVTVPSFIVVNLSNDGYFLPASHLETEHHLLDFLKGVLNGSMESLGGNGFSQRIRRAMYETRITLTPLFRDAPGLGCFLLGFPLSVGVIFCYLWIKNRPAQTDDENKLLQHRKKVMNKKSD</sequence>
<keyword evidence="11" id="KW-0413">Isomerase</keyword>
<dbReference type="GeneTree" id="ENSGT00930000151022"/>
<keyword evidence="5" id="KW-0732">Signal</keyword>
<accession>A0A3Q3BLG9</accession>
<evidence type="ECO:0000259" key="15">
    <source>
        <dbReference type="PROSITE" id="PS51352"/>
    </source>
</evidence>
<dbReference type="GO" id="GO:0003756">
    <property type="term" value="F:protein disulfide isomerase activity"/>
    <property type="evidence" value="ECO:0007669"/>
    <property type="project" value="UniProtKB-EC"/>
</dbReference>
<name>A0A3Q3BLG9_KRYMA</name>
<dbReference type="STRING" id="37003.ENSKMAP00000026049"/>
<evidence type="ECO:0000256" key="11">
    <source>
        <dbReference type="ARBA" id="ARBA00023235"/>
    </source>
</evidence>
<evidence type="ECO:0000256" key="5">
    <source>
        <dbReference type="ARBA" id="ARBA00022729"/>
    </source>
</evidence>
<evidence type="ECO:0000313" key="17">
    <source>
        <dbReference type="Proteomes" id="UP000264800"/>
    </source>
</evidence>